<proteinExistence type="inferred from homology"/>
<keyword evidence="1 4" id="KW-0479">Metal-binding</keyword>
<comment type="similarity">
    <text evidence="4">Belongs to the zinc-containing alcohol dehydrogenase family.</text>
</comment>
<dbReference type="InterPro" id="IPR020843">
    <property type="entry name" value="ER"/>
</dbReference>
<dbReference type="RefSeq" id="WP_091236977.1">
    <property type="nucleotide sequence ID" value="NZ_FMKA01000054.1"/>
</dbReference>
<evidence type="ECO:0000256" key="4">
    <source>
        <dbReference type="RuleBase" id="RU361277"/>
    </source>
</evidence>
<dbReference type="SUPFAM" id="SSF51735">
    <property type="entry name" value="NAD(P)-binding Rossmann-fold domains"/>
    <property type="match status" value="1"/>
</dbReference>
<dbReference type="SUPFAM" id="SSF50129">
    <property type="entry name" value="GroES-like"/>
    <property type="match status" value="1"/>
</dbReference>
<dbReference type="InterPro" id="IPR013149">
    <property type="entry name" value="ADH-like_C"/>
</dbReference>
<name>A0A1D3TYV7_9FIRM</name>
<evidence type="ECO:0000259" key="5">
    <source>
        <dbReference type="SMART" id="SM00829"/>
    </source>
</evidence>
<dbReference type="PANTHER" id="PTHR43401">
    <property type="entry name" value="L-THREONINE 3-DEHYDROGENASE"/>
    <property type="match status" value="1"/>
</dbReference>
<dbReference type="InterPro" id="IPR011032">
    <property type="entry name" value="GroES-like_sf"/>
</dbReference>
<dbReference type="AlphaFoldDB" id="A0A1D3TYV7"/>
<dbReference type="Pfam" id="PF00107">
    <property type="entry name" value="ADH_zinc_N"/>
    <property type="match status" value="1"/>
</dbReference>
<dbReference type="InterPro" id="IPR036291">
    <property type="entry name" value="NAD(P)-bd_dom_sf"/>
</dbReference>
<sequence>MKQAILTSKQAIEFSEIEKPVIKSNEILMKVKKIGICGSDIHAYYGEHPFMSFPIRLGHEMAGEVVEVGAEVKDIKIGDLVTTMPQEFCHECEPCKNGRYNICNSLQVIGCQTPGAACEYFNVDAALIKKIPEGMNDELAAMVEPAAVGVHAVRSGSNIKGMNVVVMGAGTIGNVTAQAALAEGAKSVLITDLSDYRLDVAKQCGITHTANTGKTSMKEAIEQAFGNEGADIFFECVGIGATVNQAIEFSKKGHDIVIVGVFGSTPAINLAWVQDREYRIIGSLMYVEKDFQDTIDYMAAGKINMKPLLSKTFKFDDYAEAFKYIEQNKDTSLKVLIEM</sequence>
<evidence type="ECO:0000256" key="2">
    <source>
        <dbReference type="ARBA" id="ARBA00022833"/>
    </source>
</evidence>
<dbReference type="Gene3D" id="3.90.180.10">
    <property type="entry name" value="Medium-chain alcohol dehydrogenases, catalytic domain"/>
    <property type="match status" value="1"/>
</dbReference>
<dbReference type="EMBL" id="FMKA01000054">
    <property type="protein sequence ID" value="SCP99702.1"/>
    <property type="molecule type" value="Genomic_DNA"/>
</dbReference>
<dbReference type="InterPro" id="IPR013154">
    <property type="entry name" value="ADH-like_N"/>
</dbReference>
<keyword evidence="2 4" id="KW-0862">Zinc</keyword>
<dbReference type="InterPro" id="IPR002328">
    <property type="entry name" value="ADH_Zn_CS"/>
</dbReference>
<dbReference type="GO" id="GO:0008270">
    <property type="term" value="F:zinc ion binding"/>
    <property type="evidence" value="ECO:0007669"/>
    <property type="project" value="InterPro"/>
</dbReference>
<gene>
    <name evidence="6" type="ORF">SAMN05421730_10545</name>
</gene>
<dbReference type="PANTHER" id="PTHR43401:SF2">
    <property type="entry name" value="L-THREONINE 3-DEHYDROGENASE"/>
    <property type="match status" value="1"/>
</dbReference>
<feature type="domain" description="Enoyl reductase (ER)" evidence="5">
    <location>
        <begin position="7"/>
        <end position="337"/>
    </location>
</feature>
<dbReference type="Pfam" id="PF08240">
    <property type="entry name" value="ADH_N"/>
    <property type="match status" value="1"/>
</dbReference>
<evidence type="ECO:0000313" key="7">
    <source>
        <dbReference type="Proteomes" id="UP000199315"/>
    </source>
</evidence>
<protein>
    <submittedName>
        <fullName evidence="6">L-iditol 2-dehydrogenase</fullName>
    </submittedName>
</protein>
<dbReference type="PROSITE" id="PS00059">
    <property type="entry name" value="ADH_ZINC"/>
    <property type="match status" value="1"/>
</dbReference>
<dbReference type="Proteomes" id="UP000199315">
    <property type="component" value="Unassembled WGS sequence"/>
</dbReference>
<keyword evidence="7" id="KW-1185">Reference proteome</keyword>
<dbReference type="InterPro" id="IPR050129">
    <property type="entry name" value="Zn_alcohol_dh"/>
</dbReference>
<accession>A0A1D3TYV7</accession>
<dbReference type="SMART" id="SM00829">
    <property type="entry name" value="PKS_ER"/>
    <property type="match status" value="1"/>
</dbReference>
<keyword evidence="3" id="KW-0560">Oxidoreductase</keyword>
<dbReference type="GO" id="GO:0016491">
    <property type="term" value="F:oxidoreductase activity"/>
    <property type="evidence" value="ECO:0007669"/>
    <property type="project" value="UniProtKB-KW"/>
</dbReference>
<comment type="cofactor">
    <cofactor evidence="4">
        <name>Zn(2+)</name>
        <dbReference type="ChEBI" id="CHEBI:29105"/>
    </cofactor>
</comment>
<evidence type="ECO:0000313" key="6">
    <source>
        <dbReference type="EMBL" id="SCP99702.1"/>
    </source>
</evidence>
<dbReference type="OrthoDB" id="9777057at2"/>
<reference evidence="6 7" key="1">
    <citation type="submission" date="2016-09" db="EMBL/GenBank/DDBJ databases">
        <authorList>
            <person name="Capua I."/>
            <person name="De Benedictis P."/>
            <person name="Joannis T."/>
            <person name="Lombin L.H."/>
            <person name="Cattoli G."/>
        </authorList>
    </citation>
    <scope>NUCLEOTIDE SEQUENCE [LARGE SCALE GENOMIC DNA]</scope>
    <source>
        <strain evidence="6 7">GluBS11</strain>
    </source>
</reference>
<evidence type="ECO:0000256" key="1">
    <source>
        <dbReference type="ARBA" id="ARBA00022723"/>
    </source>
</evidence>
<evidence type="ECO:0000256" key="3">
    <source>
        <dbReference type="ARBA" id="ARBA00023002"/>
    </source>
</evidence>
<dbReference type="Gene3D" id="3.40.50.720">
    <property type="entry name" value="NAD(P)-binding Rossmann-like Domain"/>
    <property type="match status" value="1"/>
</dbReference>
<organism evidence="6 7">
    <name type="scientific">Anaerobium acetethylicum</name>
    <dbReference type="NCBI Taxonomy" id="1619234"/>
    <lineage>
        <taxon>Bacteria</taxon>
        <taxon>Bacillati</taxon>
        <taxon>Bacillota</taxon>
        <taxon>Clostridia</taxon>
        <taxon>Lachnospirales</taxon>
        <taxon>Lachnospiraceae</taxon>
        <taxon>Anaerobium</taxon>
    </lineage>
</organism>
<dbReference type="STRING" id="1619234.SAMN05421730_10545"/>